<keyword evidence="1" id="KW-0472">Membrane</keyword>
<sequence length="115" mass="13229">MAFQLLHYCVVVTVSALVAIFSSLSFSLFIHTLISCTRTEGLPETISLPSRGSGKVCVHSTLPRPLLWDFTGYVVVVVYLINFLLSFRLIYMSSGYKHYTFRNYRELYFDHQSFT</sequence>
<organism evidence="2">
    <name type="scientific">Solanum chacoense</name>
    <name type="common">Chaco potato</name>
    <dbReference type="NCBI Taxonomy" id="4108"/>
    <lineage>
        <taxon>Eukaryota</taxon>
        <taxon>Viridiplantae</taxon>
        <taxon>Streptophyta</taxon>
        <taxon>Embryophyta</taxon>
        <taxon>Tracheophyta</taxon>
        <taxon>Spermatophyta</taxon>
        <taxon>Magnoliopsida</taxon>
        <taxon>eudicotyledons</taxon>
        <taxon>Gunneridae</taxon>
        <taxon>Pentapetalae</taxon>
        <taxon>asterids</taxon>
        <taxon>lamiids</taxon>
        <taxon>Solanales</taxon>
        <taxon>Solanaceae</taxon>
        <taxon>Solanoideae</taxon>
        <taxon>Solaneae</taxon>
        <taxon>Solanum</taxon>
    </lineage>
</organism>
<accession>A0A0V0HMZ1</accession>
<evidence type="ECO:0000313" key="2">
    <source>
        <dbReference type="EMBL" id="JAP21225.1"/>
    </source>
</evidence>
<feature type="transmembrane region" description="Helical" evidence="1">
    <location>
        <begin position="5"/>
        <end position="30"/>
    </location>
</feature>
<reference evidence="2" key="1">
    <citation type="submission" date="2015-12" db="EMBL/GenBank/DDBJ databases">
        <title>Gene expression during late stages of embryo sac development: a critical building block for successful pollen-pistil interactions.</title>
        <authorList>
            <person name="Liu Y."/>
            <person name="Joly V."/>
            <person name="Sabar M."/>
            <person name="Matton D.P."/>
        </authorList>
    </citation>
    <scope>NUCLEOTIDE SEQUENCE</scope>
</reference>
<keyword evidence="1" id="KW-1133">Transmembrane helix</keyword>
<keyword evidence="1" id="KW-0812">Transmembrane</keyword>
<dbReference type="EMBL" id="GEDG01017939">
    <property type="protein sequence ID" value="JAP21225.1"/>
    <property type="molecule type" value="Transcribed_RNA"/>
</dbReference>
<evidence type="ECO:0000256" key="1">
    <source>
        <dbReference type="SAM" id="Phobius"/>
    </source>
</evidence>
<protein>
    <submittedName>
        <fullName evidence="2">Putative ovule protein</fullName>
    </submittedName>
</protein>
<feature type="transmembrane region" description="Helical" evidence="1">
    <location>
        <begin position="70"/>
        <end position="91"/>
    </location>
</feature>
<proteinExistence type="predicted"/>
<name>A0A0V0HMZ1_SOLCH</name>
<dbReference type="AlphaFoldDB" id="A0A0V0HMZ1"/>